<keyword evidence="1" id="KW-1133">Transmembrane helix</keyword>
<proteinExistence type="predicted"/>
<keyword evidence="1" id="KW-0812">Transmembrane</keyword>
<dbReference type="Proteomes" id="UP000040576">
    <property type="component" value="Unassembled WGS sequence"/>
</dbReference>
<feature type="transmembrane region" description="Helical" evidence="1">
    <location>
        <begin position="181"/>
        <end position="210"/>
    </location>
</feature>
<feature type="transmembrane region" description="Helical" evidence="1">
    <location>
        <begin position="30"/>
        <end position="50"/>
    </location>
</feature>
<evidence type="ECO:0000256" key="1">
    <source>
        <dbReference type="SAM" id="Phobius"/>
    </source>
</evidence>
<gene>
    <name evidence="2" type="ORF">BT1A1_0084</name>
</gene>
<dbReference type="GeneID" id="92959244"/>
<accession>A0A090IPH8</accession>
<dbReference type="PATRIC" id="fig|35841.6.peg.1524"/>
<evidence type="ECO:0000313" key="3">
    <source>
        <dbReference type="Proteomes" id="UP000040576"/>
    </source>
</evidence>
<keyword evidence="3" id="KW-1185">Reference proteome</keyword>
<dbReference type="AlphaFoldDB" id="A0A090IPH8"/>
<keyword evidence="1" id="KW-0472">Membrane</keyword>
<feature type="transmembrane region" description="Helical" evidence="1">
    <location>
        <begin position="252"/>
        <end position="270"/>
    </location>
</feature>
<dbReference type="EMBL" id="CCRF01000005">
    <property type="protein sequence ID" value="CED99956.1"/>
    <property type="molecule type" value="Genomic_DNA"/>
</dbReference>
<evidence type="ECO:0000313" key="2">
    <source>
        <dbReference type="EMBL" id="CED99956.1"/>
    </source>
</evidence>
<dbReference type="KEGG" id="bthv:CQJ30_00460"/>
<organism evidence="2 3">
    <name type="scientific">Caldibacillus thermoamylovorans</name>
    <dbReference type="NCBI Taxonomy" id="35841"/>
    <lineage>
        <taxon>Bacteria</taxon>
        <taxon>Bacillati</taxon>
        <taxon>Bacillota</taxon>
        <taxon>Bacilli</taxon>
        <taxon>Bacillales</taxon>
        <taxon>Bacillaceae</taxon>
        <taxon>Caldibacillus</taxon>
    </lineage>
</organism>
<feature type="transmembrane region" description="Helical" evidence="1">
    <location>
        <begin position="222"/>
        <end position="246"/>
    </location>
</feature>
<name>A0A090IPH8_9BACI</name>
<dbReference type="STRING" id="35841.B4167_0002"/>
<reference evidence="2 3" key="1">
    <citation type="submission" date="2014-07" db="EMBL/GenBank/DDBJ databases">
        <authorList>
            <person name="Wibberg Daniel"/>
        </authorList>
    </citation>
    <scope>NUCLEOTIDE SEQUENCE [LARGE SCALE GENOMIC DNA]</scope>
</reference>
<dbReference type="RefSeq" id="WP_034766939.1">
    <property type="nucleotide sequence ID" value="NZ_CCRF01000005.1"/>
</dbReference>
<dbReference type="eggNOG" id="COG5521">
    <property type="taxonomic scope" value="Bacteria"/>
</dbReference>
<sequence>MEQIQRFPVNYFANIFSPVKMYRHRGDLGWLKIALVFIFLNACLIAPLSLSFARTESFELGKIMPNLYEAVKTGYSGPAVNMKINNGILQAQAYELVDGDTLISINANKDFSVSGDQYHKKVDHYKNALVFQKNRLILTDENGFGFSVRYPQNNAGKKVHSGDDLAAFAGELWFQQFKVNLIPLISGSMLAMLFSSNFVLMGAVSLILWLTKFSSYSGIQTFKQAATITMFAAGCPSILAMIAGFAGANITVLLMIQSLGIVIIIAFIFFRTKFLSEESMN</sequence>
<protein>
    <submittedName>
        <fullName evidence="2">Maltodextrose utilization protein MalA</fullName>
    </submittedName>
</protein>